<dbReference type="Proteomes" id="UP000030108">
    <property type="component" value="Unassembled WGS sequence"/>
</dbReference>
<keyword evidence="1 2" id="KW-0238">DNA-binding</keyword>
<evidence type="ECO:0000256" key="3">
    <source>
        <dbReference type="SAM" id="MobiDB-lite"/>
    </source>
</evidence>
<dbReference type="InterPro" id="IPR036397">
    <property type="entry name" value="RNaseH_sf"/>
</dbReference>
<evidence type="ECO:0000256" key="2">
    <source>
        <dbReference type="RuleBase" id="RU000682"/>
    </source>
</evidence>
<keyword evidence="1 2" id="KW-0371">Homeobox</keyword>
<dbReference type="EMBL" id="JATN01000322">
    <property type="protein sequence ID" value="EUC56568.1"/>
    <property type="molecule type" value="Genomic_DNA"/>
</dbReference>
<dbReference type="OrthoDB" id="2449121at2759"/>
<accession>X8J2M9</accession>
<dbReference type="GO" id="GO:0003677">
    <property type="term" value="F:DNA binding"/>
    <property type="evidence" value="ECO:0007669"/>
    <property type="project" value="UniProtKB-UniRule"/>
</dbReference>
<name>X8J2M9_9AGAM</name>
<keyword evidence="5" id="KW-0255">Endonuclease</keyword>
<feature type="region of interest" description="Disordered" evidence="3">
    <location>
        <begin position="95"/>
        <end position="122"/>
    </location>
</feature>
<dbReference type="Gene3D" id="3.30.420.10">
    <property type="entry name" value="Ribonuclease H-like superfamily/Ribonuclease H"/>
    <property type="match status" value="1"/>
</dbReference>
<sequence>MPPKSKKQLAAMRCEQQKIENKRNTERPIVETYSPPRYKPLNASCQPYWDAFYENPYPNVEECKKLSERLNLRPKIIQQWFAMARRFTYAPDRGPLVNLGETDEHENGEASGAESEDSEDEEISIEGTLYEHFYQSVIPKRPKMRSLAKRKRSSTIVAAQEGNTQPAPDLAIDSELNQSKRAHQQGPQGSYSKQSRTTLWRKQKHALENASDIRTFFSAANRPAKAPRTESSAPMPEIEHIILDSDSDSVPEVMFIEKKNDGGLEPSAVDVLGLDVIELGPVITDSQVIEAEDTDPEPPRDNRNSAGESKSLGGSGDGSISLETYLRALEILEASMSQLKINIPLAIDPPDSQDILQSMEDYKEPNAQPPYLLDAPVELLLPMKEVAPQEEGPTLQDAEDALVEPLDVDMLEEVDEDERDEPFDVTLTRHLGRLLSIEKKSKKPSTKYLLDLTMLSDYNNLRKAYINAGHKSPSVLASNRIAEIKFVPSSKKPTYQHECWFARRLRVKANHLVRFGCLPDSKQGKGATHYSMLSEEDVKRSILSYLRTLKAGTISPMRLRRAVNQKILPELGITSPISDSTARRWIAKLGYRPVQHSKGMYIDGHERSDVVEYRKGFLEIIKSLQPLMQQYDDETDEPLPLNLPEGQKRHVPIGHDECCFHANDRENTIWLRDGEQQLRQKGRGRIIHVSDFIVEQSGRLALTPEMIKANENLPTGERLKVTDARKIIEPGKNHDKWWDMDQLCDQVSDTLKIFDRMYPNCTGVFFFDQSSAHNAFADDALVANRMNVKAGGKNAKPMHDTFIPMNNPNPQLRGKLQSMVYPPGHEDAGKPKGMRDVLDERGLLATLHRGSKGQPVGVCSVCRQSEEARSKAEKNAREQMESDPTFYRSLEDTGLDDDMPPQCQARSSTCCMRRCLSLQQDFLDEKPRIQVLIERAGHRCIFLPKFHCELNPIEMYWGYSKRLFREQSDGTITTARKLVVDCLNAASVQTIRHFWRKSWRYMDAYMNGLTGMQAEFAVKKFKSHRRIGKRVMMNVTSVLN</sequence>
<dbReference type="SUPFAM" id="SSF46689">
    <property type="entry name" value="Homeodomain-like"/>
    <property type="match status" value="1"/>
</dbReference>
<feature type="region of interest" description="Disordered" evidence="3">
    <location>
        <begin position="285"/>
        <end position="318"/>
    </location>
</feature>
<feature type="domain" description="Homeobox" evidence="4">
    <location>
        <begin position="52"/>
        <end position="86"/>
    </location>
</feature>
<dbReference type="Pfam" id="PF00046">
    <property type="entry name" value="Homeodomain"/>
    <property type="match status" value="1"/>
</dbReference>
<feature type="DNA-binding region" description="Homeobox" evidence="1">
    <location>
        <begin position="54"/>
        <end position="87"/>
    </location>
</feature>
<dbReference type="PANTHER" id="PTHR35871:SF1">
    <property type="entry name" value="CXC1-LIKE CYSTEINE CLUSTER ASSOCIATED WITH KDZ TRANSPOSASES DOMAIN-CONTAINING PROTEIN"/>
    <property type="match status" value="1"/>
</dbReference>
<dbReference type="InterPro" id="IPR009057">
    <property type="entry name" value="Homeodomain-like_sf"/>
</dbReference>
<dbReference type="Gene3D" id="1.10.10.60">
    <property type="entry name" value="Homeodomain-like"/>
    <property type="match status" value="1"/>
</dbReference>
<dbReference type="AlphaFoldDB" id="X8J2M9"/>
<protein>
    <submittedName>
        <fullName evidence="5">DDE family endonuclease</fullName>
    </submittedName>
</protein>
<keyword evidence="5" id="KW-0378">Hydrolase</keyword>
<dbReference type="PANTHER" id="PTHR35871">
    <property type="entry name" value="EXPRESSED PROTEIN"/>
    <property type="match status" value="1"/>
</dbReference>
<feature type="region of interest" description="Disordered" evidence="3">
    <location>
        <begin position="179"/>
        <end position="201"/>
    </location>
</feature>
<feature type="compositionally biased region" description="Polar residues" evidence="3">
    <location>
        <begin position="179"/>
        <end position="198"/>
    </location>
</feature>
<dbReference type="GO" id="GO:0005634">
    <property type="term" value="C:nucleus"/>
    <property type="evidence" value="ECO:0007669"/>
    <property type="project" value="UniProtKB-SubCell"/>
</dbReference>
<dbReference type="GO" id="GO:0004519">
    <property type="term" value="F:endonuclease activity"/>
    <property type="evidence" value="ECO:0007669"/>
    <property type="project" value="UniProtKB-KW"/>
</dbReference>
<evidence type="ECO:0000313" key="5">
    <source>
        <dbReference type="EMBL" id="EUC56568.1"/>
    </source>
</evidence>
<evidence type="ECO:0000256" key="1">
    <source>
        <dbReference type="PROSITE-ProRule" id="PRU00108"/>
    </source>
</evidence>
<dbReference type="InterPro" id="IPR001356">
    <property type="entry name" value="HD"/>
</dbReference>
<keyword evidence="5" id="KW-0540">Nuclease</keyword>
<comment type="caution">
    <text evidence="5">The sequence shown here is derived from an EMBL/GenBank/DDBJ whole genome shotgun (WGS) entry which is preliminary data.</text>
</comment>
<evidence type="ECO:0000259" key="4">
    <source>
        <dbReference type="PROSITE" id="PS50071"/>
    </source>
</evidence>
<evidence type="ECO:0000313" key="6">
    <source>
        <dbReference type="Proteomes" id="UP000030108"/>
    </source>
</evidence>
<keyword evidence="1 2" id="KW-0539">Nucleus</keyword>
<comment type="subcellular location">
    <subcellularLocation>
        <location evidence="1 2">Nucleus</location>
    </subcellularLocation>
</comment>
<reference evidence="6" key="1">
    <citation type="journal article" date="2014" name="Genome Announc.">
        <title>Draft genome sequence of the plant-pathogenic soil fungus Rhizoctonia solani anastomosis group 3 strain Rhs1AP.</title>
        <authorList>
            <person name="Cubeta M.A."/>
            <person name="Thomas E."/>
            <person name="Dean R.A."/>
            <person name="Jabaji S."/>
            <person name="Neate S.M."/>
            <person name="Tavantzis S."/>
            <person name="Toda T."/>
            <person name="Vilgalys R."/>
            <person name="Bharathan N."/>
            <person name="Fedorova-Abrams N."/>
            <person name="Pakala S.B."/>
            <person name="Pakala S.M."/>
            <person name="Zafar N."/>
            <person name="Joardar V."/>
            <person name="Losada L."/>
            <person name="Nierman W.C."/>
        </authorList>
    </citation>
    <scope>NUCLEOTIDE SEQUENCE [LARGE SCALE GENOMIC DNA]</scope>
    <source>
        <strain evidence="6">AG-3</strain>
    </source>
</reference>
<dbReference type="CDD" id="cd00086">
    <property type="entry name" value="homeodomain"/>
    <property type="match status" value="1"/>
</dbReference>
<proteinExistence type="predicted"/>
<dbReference type="PROSITE" id="PS50071">
    <property type="entry name" value="HOMEOBOX_2"/>
    <property type="match status" value="1"/>
</dbReference>
<feature type="non-terminal residue" evidence="5">
    <location>
        <position position="1040"/>
    </location>
</feature>
<gene>
    <name evidence="5" type="ORF">RSOL_187250</name>
</gene>
<organism evidence="5 6">
    <name type="scientific">Rhizoctonia solani AG-3 Rhs1AP</name>
    <dbReference type="NCBI Taxonomy" id="1086054"/>
    <lineage>
        <taxon>Eukaryota</taxon>
        <taxon>Fungi</taxon>
        <taxon>Dikarya</taxon>
        <taxon>Basidiomycota</taxon>
        <taxon>Agaricomycotina</taxon>
        <taxon>Agaricomycetes</taxon>
        <taxon>Cantharellales</taxon>
        <taxon>Ceratobasidiaceae</taxon>
        <taxon>Rhizoctonia</taxon>
    </lineage>
</organism>